<organism evidence="3 4">
    <name type="scientific">Duganella alba</name>
    <dbReference type="NCBI Taxonomy" id="2666081"/>
    <lineage>
        <taxon>Bacteria</taxon>
        <taxon>Pseudomonadati</taxon>
        <taxon>Pseudomonadota</taxon>
        <taxon>Betaproteobacteria</taxon>
        <taxon>Burkholderiales</taxon>
        <taxon>Oxalobacteraceae</taxon>
        <taxon>Telluria group</taxon>
        <taxon>Duganella</taxon>
    </lineage>
</organism>
<keyword evidence="1" id="KW-1133">Transmembrane helix</keyword>
<name>A0A6L5QPX3_9BURK</name>
<dbReference type="AlphaFoldDB" id="A0A6L5QPX3"/>
<feature type="transmembrane region" description="Helical" evidence="1">
    <location>
        <begin position="191"/>
        <end position="208"/>
    </location>
</feature>
<evidence type="ECO:0000256" key="2">
    <source>
        <dbReference type="SAM" id="SignalP"/>
    </source>
</evidence>
<feature type="chain" id="PRO_5026826988" evidence="2">
    <location>
        <begin position="26"/>
        <end position="374"/>
    </location>
</feature>
<protein>
    <submittedName>
        <fullName evidence="3">HupE/UreJ family protein</fullName>
    </submittedName>
</protein>
<evidence type="ECO:0000256" key="1">
    <source>
        <dbReference type="SAM" id="Phobius"/>
    </source>
</evidence>
<keyword evidence="1" id="KW-0472">Membrane</keyword>
<reference evidence="3 4" key="1">
    <citation type="submission" date="2019-11" db="EMBL/GenBank/DDBJ databases">
        <title>Novel species isolated from a subtropical stream in China.</title>
        <authorList>
            <person name="Lu H."/>
        </authorList>
    </citation>
    <scope>NUCLEOTIDE SEQUENCE [LARGE SCALE GENOMIC DNA]</scope>
    <source>
        <strain evidence="3 4">FT25W</strain>
    </source>
</reference>
<feature type="transmembrane region" description="Helical" evidence="1">
    <location>
        <begin position="220"/>
        <end position="241"/>
    </location>
</feature>
<dbReference type="PROSITE" id="PS51257">
    <property type="entry name" value="PROKAR_LIPOPROTEIN"/>
    <property type="match status" value="1"/>
</dbReference>
<evidence type="ECO:0000313" key="4">
    <source>
        <dbReference type="Proteomes" id="UP000481037"/>
    </source>
</evidence>
<feature type="signal peptide" evidence="2">
    <location>
        <begin position="1"/>
        <end position="25"/>
    </location>
</feature>
<dbReference type="PROSITE" id="PS00018">
    <property type="entry name" value="EF_HAND_1"/>
    <property type="match status" value="1"/>
</dbReference>
<dbReference type="Pfam" id="PF13795">
    <property type="entry name" value="HupE_UreJ_2"/>
    <property type="match status" value="1"/>
</dbReference>
<dbReference type="InterPro" id="IPR018247">
    <property type="entry name" value="EF_Hand_1_Ca_BS"/>
</dbReference>
<sequence length="374" mass="40086">MRCFKRWTAGGLLLAACFVLPAAWAHKSSDAYLMIDTTRQPLQLRWDIALRDLDAALDLDRDGDGQLSWGEIQAQTPRMVDYATARLALDGCPLQLDHTSLERRNDGVYLALFLHGACAPETLPPIRYTLFADIDPTHRGLASILRSGQPPLLRMLDPGAPAPPPAAAPITSAGWAFLREGVHHILSGYDHLLFLLCLILPSVMARHARRYRPLPHMTTALLPVAGIVSAFTLAHSITLGLGAAGVLAPPPALVEAAIAATIVLAALDNLVPIFPVPRAGVAFLFGLIHGFGFAGALAELHLPTLQYIKALVEFNLGLELGQLLIVALAMLLLFCLRRSAGYVPVLLRGGSAGAMLIGSGWLAERLGLLTLPSF</sequence>
<feature type="transmembrane region" description="Helical" evidence="1">
    <location>
        <begin position="345"/>
        <end position="363"/>
    </location>
</feature>
<feature type="transmembrane region" description="Helical" evidence="1">
    <location>
        <begin position="247"/>
        <end position="267"/>
    </location>
</feature>
<accession>A0A6L5QPX3</accession>
<keyword evidence="4" id="KW-1185">Reference proteome</keyword>
<feature type="transmembrane region" description="Helical" evidence="1">
    <location>
        <begin position="279"/>
        <end position="298"/>
    </location>
</feature>
<evidence type="ECO:0000313" key="3">
    <source>
        <dbReference type="EMBL" id="MRX11863.1"/>
    </source>
</evidence>
<gene>
    <name evidence="3" type="ORF">GJ697_28940</name>
</gene>
<dbReference type="EMBL" id="WKJM01000054">
    <property type="protein sequence ID" value="MRX11863.1"/>
    <property type="molecule type" value="Genomic_DNA"/>
</dbReference>
<comment type="caution">
    <text evidence="3">The sequence shown here is derived from an EMBL/GenBank/DDBJ whole genome shotgun (WGS) entry which is preliminary data.</text>
</comment>
<dbReference type="InterPro" id="IPR032809">
    <property type="entry name" value="Put_HupE_UreJ"/>
</dbReference>
<proteinExistence type="predicted"/>
<keyword evidence="1" id="KW-0812">Transmembrane</keyword>
<dbReference type="Proteomes" id="UP000481037">
    <property type="component" value="Unassembled WGS sequence"/>
</dbReference>
<feature type="transmembrane region" description="Helical" evidence="1">
    <location>
        <begin position="318"/>
        <end position="336"/>
    </location>
</feature>
<keyword evidence="2" id="KW-0732">Signal</keyword>